<comment type="caution">
    <text evidence="2">The sequence shown here is derived from an EMBL/GenBank/DDBJ whole genome shotgun (WGS) entry which is preliminary data.</text>
</comment>
<dbReference type="InterPro" id="IPR020829">
    <property type="entry name" value="GlycerAld_3-P_DH_cat"/>
</dbReference>
<dbReference type="GO" id="GO:0016620">
    <property type="term" value="F:oxidoreductase activity, acting on the aldehyde or oxo group of donors, NAD or NADP as acceptor"/>
    <property type="evidence" value="ECO:0007669"/>
    <property type="project" value="InterPro"/>
</dbReference>
<proteinExistence type="predicted"/>
<dbReference type="SUPFAM" id="SSF55347">
    <property type="entry name" value="Glyceraldehyde-3-phosphate dehydrogenase-like, C-terminal domain"/>
    <property type="match status" value="1"/>
</dbReference>
<reference evidence="2" key="2">
    <citation type="journal article" date="2014" name="ISME J.">
        <title>Microbial stratification in low pH oxic and suboxic macroscopic growths along an acid mine drainage.</title>
        <authorList>
            <person name="Mendez-Garcia C."/>
            <person name="Mesa V."/>
            <person name="Sprenger R.R."/>
            <person name="Richter M."/>
            <person name="Diez M.S."/>
            <person name="Solano J."/>
            <person name="Bargiela R."/>
            <person name="Golyshina O.V."/>
            <person name="Manteca A."/>
            <person name="Ramos J.L."/>
            <person name="Gallego J.R."/>
            <person name="Llorente I."/>
            <person name="Martins Dos Santos V.A."/>
            <person name="Jensen O.N."/>
            <person name="Pelaez A.I."/>
            <person name="Sanchez J."/>
            <person name="Ferrer M."/>
        </authorList>
    </citation>
    <scope>NUCLEOTIDE SEQUENCE</scope>
</reference>
<reference evidence="2" key="1">
    <citation type="submission" date="2013-08" db="EMBL/GenBank/DDBJ databases">
        <authorList>
            <person name="Mendez C."/>
            <person name="Richter M."/>
            <person name="Ferrer M."/>
            <person name="Sanchez J."/>
        </authorList>
    </citation>
    <scope>NUCLEOTIDE SEQUENCE</scope>
</reference>
<feature type="domain" description="Glyceraldehyde 3-phosphate dehydrogenase catalytic" evidence="1">
    <location>
        <begin position="9"/>
        <end position="134"/>
    </location>
</feature>
<evidence type="ECO:0000259" key="1">
    <source>
        <dbReference type="Pfam" id="PF02800"/>
    </source>
</evidence>
<feature type="non-terminal residue" evidence="2">
    <location>
        <position position="153"/>
    </location>
</feature>
<evidence type="ECO:0000313" key="2">
    <source>
        <dbReference type="EMBL" id="EQD38158.1"/>
    </source>
</evidence>
<protein>
    <submittedName>
        <fullName evidence="2">Glyceraldehyde-3-phosphate dehydrogenase, type II</fullName>
    </submittedName>
</protein>
<dbReference type="Pfam" id="PF02800">
    <property type="entry name" value="Gp_dh_C"/>
    <property type="match status" value="1"/>
</dbReference>
<dbReference type="Gene3D" id="3.30.360.10">
    <property type="entry name" value="Dihydrodipicolinate Reductase, domain 2"/>
    <property type="match status" value="1"/>
</dbReference>
<dbReference type="AlphaFoldDB" id="T0YYP2"/>
<gene>
    <name evidence="2" type="ORF">B2A_11587</name>
</gene>
<organism evidence="2">
    <name type="scientific">mine drainage metagenome</name>
    <dbReference type="NCBI Taxonomy" id="410659"/>
    <lineage>
        <taxon>unclassified sequences</taxon>
        <taxon>metagenomes</taxon>
        <taxon>ecological metagenomes</taxon>
    </lineage>
</organism>
<dbReference type="NCBIfam" id="NF003251">
    <property type="entry name" value="PRK04207.1"/>
    <property type="match status" value="1"/>
</dbReference>
<dbReference type="EMBL" id="AUZZ01008366">
    <property type="protein sequence ID" value="EQD38158.1"/>
    <property type="molecule type" value="Genomic_DNA"/>
</dbReference>
<accession>T0YYP2</accession>
<sequence length="153" mass="17140">FLVRRAADPSEIKKGPINALELEKKMPSHHGEDVKTVIPGLNISTMAIKAPTTLMHMHYVTVELGKAATREEIINAWRRYRRIVIVSVKDGITSTAHLMDIARDIGRGSGDLYEIAIWKEMHVDGNRLEYIQAVHQESDVVPDNIDAIRAMCG</sequence>
<feature type="non-terminal residue" evidence="2">
    <location>
        <position position="1"/>
    </location>
</feature>
<name>T0YYP2_9ZZZZ</name>
<dbReference type="CDD" id="cd18127">
    <property type="entry name" value="GAPDH_II_C"/>
    <property type="match status" value="1"/>
</dbReference>